<dbReference type="NCBIfam" id="TIGR03177">
    <property type="entry name" value="pilus_cpaB"/>
    <property type="match status" value="1"/>
</dbReference>
<feature type="domain" description="SAF" evidence="1">
    <location>
        <begin position="39"/>
        <end position="101"/>
    </location>
</feature>
<comment type="caution">
    <text evidence="2">The sequence shown here is derived from an EMBL/GenBank/DDBJ whole genome shotgun (WGS) entry which is preliminary data.</text>
</comment>
<reference evidence="2 3" key="1">
    <citation type="submission" date="2015-02" db="EMBL/GenBank/DDBJ databases">
        <title>Physiological reanalysis, assessment of diazotrophy, and genome sequences of multiple isolates of Streptomyces thermoautotrophicus.</title>
        <authorList>
            <person name="MacKellar D.C."/>
            <person name="Lieber L."/>
            <person name="Norman J."/>
            <person name="Bolger A."/>
            <person name="Tobin C."/>
            <person name="Murray J.W."/>
            <person name="Prell J."/>
        </authorList>
    </citation>
    <scope>NUCLEOTIDE SEQUENCE [LARGE SCALE GENOMIC DNA]</scope>
    <source>
        <strain evidence="2 3">UBT1</strain>
    </source>
</reference>
<proteinExistence type="predicted"/>
<dbReference type="AlphaFoldDB" id="A0A132MK18"/>
<accession>A0A132MK18</accession>
<dbReference type="Proteomes" id="UP000070659">
    <property type="component" value="Unassembled WGS sequence"/>
</dbReference>
<gene>
    <name evidence="2" type="ORF">TH66_18825</name>
</gene>
<dbReference type="SMART" id="SM00858">
    <property type="entry name" value="SAF"/>
    <property type="match status" value="1"/>
</dbReference>
<organism evidence="2 3">
    <name type="scientific">Carbonactinospora thermoautotrophica</name>
    <dbReference type="NCBI Taxonomy" id="1469144"/>
    <lineage>
        <taxon>Bacteria</taxon>
        <taxon>Bacillati</taxon>
        <taxon>Actinomycetota</taxon>
        <taxon>Actinomycetes</taxon>
        <taxon>Kitasatosporales</taxon>
        <taxon>Carbonactinosporaceae</taxon>
        <taxon>Carbonactinospora</taxon>
    </lineage>
</organism>
<dbReference type="CDD" id="cd11614">
    <property type="entry name" value="SAF_CpaB_FlgA_like"/>
    <property type="match status" value="1"/>
</dbReference>
<dbReference type="EMBL" id="JYIJ01000019">
    <property type="protein sequence ID" value="KWW98217.1"/>
    <property type="molecule type" value="Genomic_DNA"/>
</dbReference>
<protein>
    <recommendedName>
        <fullName evidence="1">SAF domain-containing protein</fullName>
    </recommendedName>
</protein>
<name>A0A132MK18_9ACTN</name>
<dbReference type="PATRIC" id="fig|1469144.8.peg.338"/>
<dbReference type="InterPro" id="IPR017592">
    <property type="entry name" value="Pilus_assmbl_Flp-typ_CpaB"/>
</dbReference>
<dbReference type="Pfam" id="PF16976">
    <property type="entry name" value="RcpC"/>
    <property type="match status" value="1"/>
</dbReference>
<evidence type="ECO:0000313" key="2">
    <source>
        <dbReference type="EMBL" id="KWW98217.1"/>
    </source>
</evidence>
<sequence>MRALRRMLAWHRRWVAAALAGAAVLALVGALRPAPPPGQTVLAAARDIPGGVVLRPADLRPVALPAEAVPAGALRPGAQVAGRLLAGPMRRGEPLTDVRLLGPELLAGYREDGRALVATPIRVADPGVARLLAPGDRVAVFAADARTSGDPVARMVAAGARVLAVPRAYDPGSPSDPPAGDPAAAEGALVVLATTPELAQELARAAVTSRLSVAVLGR</sequence>
<dbReference type="InterPro" id="IPR031571">
    <property type="entry name" value="RcpC_dom"/>
</dbReference>
<evidence type="ECO:0000259" key="1">
    <source>
        <dbReference type="SMART" id="SM00858"/>
    </source>
</evidence>
<dbReference type="InterPro" id="IPR013974">
    <property type="entry name" value="SAF"/>
</dbReference>
<evidence type="ECO:0000313" key="3">
    <source>
        <dbReference type="Proteomes" id="UP000070659"/>
    </source>
</evidence>
<dbReference type="Pfam" id="PF08666">
    <property type="entry name" value="SAF"/>
    <property type="match status" value="1"/>
</dbReference>